<dbReference type="Proteomes" id="UP000811246">
    <property type="component" value="Chromosome 8"/>
</dbReference>
<feature type="domain" description="RNA polymerase sigma-70 region 2" evidence="7">
    <location>
        <begin position="352"/>
        <end position="420"/>
    </location>
</feature>
<dbReference type="InterPro" id="IPR000943">
    <property type="entry name" value="RNA_pol_sigma70"/>
</dbReference>
<evidence type="ECO:0000313" key="9">
    <source>
        <dbReference type="EMBL" id="KAG6698629.1"/>
    </source>
</evidence>
<reference evidence="9" key="1">
    <citation type="submission" date="2021-01" db="EMBL/GenBank/DDBJ databases">
        <authorList>
            <person name="Lovell J.T."/>
            <person name="Bentley N."/>
            <person name="Bhattarai G."/>
            <person name="Jenkins J.W."/>
            <person name="Sreedasyam A."/>
            <person name="Alarcon Y."/>
            <person name="Bock C."/>
            <person name="Boston L."/>
            <person name="Carlson J."/>
            <person name="Cervantes K."/>
            <person name="Clermont K."/>
            <person name="Krom N."/>
            <person name="Kubenka K."/>
            <person name="Mamidi S."/>
            <person name="Mattison C."/>
            <person name="Monteros M."/>
            <person name="Pisani C."/>
            <person name="Plott C."/>
            <person name="Rajasekar S."/>
            <person name="Rhein H.S."/>
            <person name="Rohla C."/>
            <person name="Song M."/>
            <person name="Hilaire R.S."/>
            <person name="Shu S."/>
            <person name="Wells L."/>
            <person name="Wang X."/>
            <person name="Webber J."/>
            <person name="Heerema R.J."/>
            <person name="Klein P."/>
            <person name="Conner P."/>
            <person name="Grauke L."/>
            <person name="Grimwood J."/>
            <person name="Schmutz J."/>
            <person name="Randall J.J."/>
        </authorList>
    </citation>
    <scope>NUCLEOTIDE SEQUENCE</scope>
    <source>
        <tissue evidence="9">Leaf</tissue>
    </source>
</reference>
<evidence type="ECO:0000259" key="6">
    <source>
        <dbReference type="Pfam" id="PF04539"/>
    </source>
</evidence>
<dbReference type="InterPro" id="IPR036388">
    <property type="entry name" value="WH-like_DNA-bd_sf"/>
</dbReference>
<dbReference type="InterPro" id="IPR014284">
    <property type="entry name" value="RNA_pol_sigma-70_dom"/>
</dbReference>
<dbReference type="SUPFAM" id="SSF88659">
    <property type="entry name" value="Sigma3 and sigma4 domains of RNA polymerase sigma factors"/>
    <property type="match status" value="2"/>
</dbReference>
<evidence type="ECO:0000256" key="2">
    <source>
        <dbReference type="ARBA" id="ARBA00023015"/>
    </source>
</evidence>
<dbReference type="Pfam" id="PF04545">
    <property type="entry name" value="Sigma70_r4"/>
    <property type="match status" value="1"/>
</dbReference>
<dbReference type="PANTHER" id="PTHR30603">
    <property type="entry name" value="RNA POLYMERASE SIGMA FACTOR RPO"/>
    <property type="match status" value="1"/>
</dbReference>
<protein>
    <recommendedName>
        <fullName evidence="11">Sigma factor</fullName>
    </recommendedName>
</protein>
<organism evidence="9 10">
    <name type="scientific">Carya illinoinensis</name>
    <name type="common">Pecan</name>
    <dbReference type="NCBI Taxonomy" id="32201"/>
    <lineage>
        <taxon>Eukaryota</taxon>
        <taxon>Viridiplantae</taxon>
        <taxon>Streptophyta</taxon>
        <taxon>Embryophyta</taxon>
        <taxon>Tracheophyta</taxon>
        <taxon>Spermatophyta</taxon>
        <taxon>Magnoliopsida</taxon>
        <taxon>eudicotyledons</taxon>
        <taxon>Gunneridae</taxon>
        <taxon>Pentapetalae</taxon>
        <taxon>rosids</taxon>
        <taxon>fabids</taxon>
        <taxon>Fagales</taxon>
        <taxon>Juglandaceae</taxon>
        <taxon>Carya</taxon>
    </lineage>
</organism>
<gene>
    <name evidence="9" type="ORF">I3842_08G028600</name>
</gene>
<evidence type="ECO:0000256" key="3">
    <source>
        <dbReference type="ARBA" id="ARBA00023082"/>
    </source>
</evidence>
<evidence type="ECO:0000313" key="10">
    <source>
        <dbReference type="Proteomes" id="UP000811246"/>
    </source>
</evidence>
<dbReference type="Pfam" id="PF04542">
    <property type="entry name" value="Sigma70_r2"/>
    <property type="match status" value="1"/>
</dbReference>
<accession>A0A922E850</accession>
<comment type="similarity">
    <text evidence="1">Belongs to the sigma-70 factor family.</text>
</comment>
<dbReference type="SUPFAM" id="SSF88946">
    <property type="entry name" value="Sigma2 domain of RNA polymerase sigma factors"/>
    <property type="match status" value="1"/>
</dbReference>
<dbReference type="GO" id="GO:0006352">
    <property type="term" value="P:DNA-templated transcription initiation"/>
    <property type="evidence" value="ECO:0007669"/>
    <property type="project" value="InterPro"/>
</dbReference>
<evidence type="ECO:0000259" key="8">
    <source>
        <dbReference type="Pfam" id="PF04545"/>
    </source>
</evidence>
<comment type="caution">
    <text evidence="9">The sequence shown here is derived from an EMBL/GenBank/DDBJ whole genome shotgun (WGS) entry which is preliminary data.</text>
</comment>
<dbReference type="Pfam" id="PF04539">
    <property type="entry name" value="Sigma70_r3"/>
    <property type="match status" value="1"/>
</dbReference>
<dbReference type="GO" id="GO:0016987">
    <property type="term" value="F:sigma factor activity"/>
    <property type="evidence" value="ECO:0007669"/>
    <property type="project" value="UniProtKB-KW"/>
</dbReference>
<evidence type="ECO:0000256" key="4">
    <source>
        <dbReference type="ARBA" id="ARBA00023125"/>
    </source>
</evidence>
<feature type="domain" description="RNA polymerase sigma-70 region 4" evidence="8">
    <location>
        <begin position="519"/>
        <end position="572"/>
    </location>
</feature>
<evidence type="ECO:0000256" key="5">
    <source>
        <dbReference type="ARBA" id="ARBA00023163"/>
    </source>
</evidence>
<dbReference type="InterPro" id="IPR050239">
    <property type="entry name" value="Sigma-70_RNA_pol_init_factors"/>
</dbReference>
<feature type="domain" description="RNA polymerase sigma-70 region 3" evidence="6">
    <location>
        <begin position="431"/>
        <end position="506"/>
    </location>
</feature>
<dbReference type="InterPro" id="IPR007624">
    <property type="entry name" value="RNA_pol_sigma70_r3"/>
</dbReference>
<dbReference type="InterPro" id="IPR007627">
    <property type="entry name" value="RNA_pol_sigma70_r2"/>
</dbReference>
<dbReference type="NCBIfam" id="TIGR02937">
    <property type="entry name" value="sigma70-ECF"/>
    <property type="match status" value="1"/>
</dbReference>
<dbReference type="OrthoDB" id="206108at2759"/>
<dbReference type="GO" id="GO:0071482">
    <property type="term" value="P:cellular response to light stimulus"/>
    <property type="evidence" value="ECO:0007669"/>
    <property type="project" value="UniProtKB-ARBA"/>
</dbReference>
<keyword evidence="3" id="KW-0731">Sigma factor</keyword>
<dbReference type="Gene3D" id="1.10.10.10">
    <property type="entry name" value="Winged helix-like DNA-binding domain superfamily/Winged helix DNA-binding domain"/>
    <property type="match status" value="2"/>
</dbReference>
<keyword evidence="4" id="KW-0238">DNA-binding</keyword>
<dbReference type="GO" id="GO:0003677">
    <property type="term" value="F:DNA binding"/>
    <property type="evidence" value="ECO:0007669"/>
    <property type="project" value="UniProtKB-KW"/>
</dbReference>
<proteinExistence type="inferred from homology"/>
<keyword evidence="5" id="KW-0804">Transcription</keyword>
<dbReference type="PANTHER" id="PTHR30603:SF13">
    <property type="entry name" value="RNA POLYMERASE SIGMA FACTOR SIGC"/>
    <property type="match status" value="1"/>
</dbReference>
<dbReference type="PRINTS" id="PR00046">
    <property type="entry name" value="SIGMA70FCT"/>
</dbReference>
<evidence type="ECO:0000259" key="7">
    <source>
        <dbReference type="Pfam" id="PF04542"/>
    </source>
</evidence>
<dbReference type="CDD" id="cd06171">
    <property type="entry name" value="Sigma70_r4"/>
    <property type="match status" value="1"/>
</dbReference>
<evidence type="ECO:0000256" key="1">
    <source>
        <dbReference type="ARBA" id="ARBA00007788"/>
    </source>
</evidence>
<evidence type="ECO:0008006" key="11">
    <source>
        <dbReference type="Google" id="ProtNLM"/>
    </source>
</evidence>
<dbReference type="Gene3D" id="1.20.120.1810">
    <property type="match status" value="1"/>
</dbReference>
<name>A0A922E850_CARIL</name>
<keyword evidence="2" id="KW-0805">Transcription regulation</keyword>
<dbReference type="InterPro" id="IPR007630">
    <property type="entry name" value="RNA_pol_sigma70_r4"/>
</dbReference>
<dbReference type="InterPro" id="IPR013324">
    <property type="entry name" value="RNA_pol_sigma_r3/r4-like"/>
</dbReference>
<dbReference type="EMBL" id="CM031832">
    <property type="protein sequence ID" value="KAG6698629.1"/>
    <property type="molecule type" value="Genomic_DNA"/>
</dbReference>
<dbReference type="InterPro" id="IPR013325">
    <property type="entry name" value="RNA_pol_sigma_r2"/>
</dbReference>
<sequence>MGFGFRLNVKWGLPIQPHSPSNSPFRLSASYVRGKEASFNSTRQSLVLVISDESDRFYKDPQQSSTSSPAVPQFKENNFSELEDMKENIRKRTFSSLHDIIDDAKVPVKENKFTSSTSLQACKATHFNSLMENLHILEETFVDSDVIRLEKDILLQLGRLGAINLFYTCLSRSLEISNFLDLVDIPSQHREHKMRSVKDDHIGKKVVRSGKLKERKSRKRTLVNASEISPLSLPSKVSQKYFGKPTVSSVKKGSRSRIRRLKIARNEAEMSRGVKVAFIFLDTMQIFCSNKSLTSISSLLQVVANLERIRITLEEETGRVASLSCWAEAAGLDEKVLQQHLHFGWCCRDELLRSTRSLVLYLARNYRGLGIALEDLLQAGNLGVLQGAERFDHTRGYRFSTYVQYWIRKSMSRMVAQHSRGIQIPYTLSSAINLIVKARKDLTRTHGKYPDDDDISKYTGLSLAKIRSAGKCLRVVGSIDQKIGDHINLQYREVMPDMSIRSPEETVTRQHMRKEIHDLLKSLDSRERQVLFLRYGLEDYQPKSLEETGRLLHVTKEWIRKIERKALSNLRNEDIRRNLSHYLEN</sequence>
<dbReference type="AlphaFoldDB" id="A0A922E850"/>